<gene>
    <name evidence="2" type="ORF">Ccrd_004979</name>
</gene>
<feature type="region of interest" description="Disordered" evidence="1">
    <location>
        <begin position="268"/>
        <end position="309"/>
    </location>
</feature>
<feature type="compositionally biased region" description="Basic and acidic residues" evidence="1">
    <location>
        <begin position="268"/>
        <end position="288"/>
    </location>
</feature>
<evidence type="ECO:0000256" key="1">
    <source>
        <dbReference type="SAM" id="MobiDB-lite"/>
    </source>
</evidence>
<keyword evidence="3" id="KW-1185">Reference proteome</keyword>
<evidence type="ECO:0000313" key="2">
    <source>
        <dbReference type="EMBL" id="KVH92942.1"/>
    </source>
</evidence>
<organism evidence="2 3">
    <name type="scientific">Cynara cardunculus var. scolymus</name>
    <name type="common">Globe artichoke</name>
    <name type="synonym">Cynara scolymus</name>
    <dbReference type="NCBI Taxonomy" id="59895"/>
    <lineage>
        <taxon>Eukaryota</taxon>
        <taxon>Viridiplantae</taxon>
        <taxon>Streptophyta</taxon>
        <taxon>Embryophyta</taxon>
        <taxon>Tracheophyta</taxon>
        <taxon>Spermatophyta</taxon>
        <taxon>Magnoliopsida</taxon>
        <taxon>eudicotyledons</taxon>
        <taxon>Gunneridae</taxon>
        <taxon>Pentapetalae</taxon>
        <taxon>asterids</taxon>
        <taxon>campanulids</taxon>
        <taxon>Asterales</taxon>
        <taxon>Asteraceae</taxon>
        <taxon>Carduoideae</taxon>
        <taxon>Cardueae</taxon>
        <taxon>Carduinae</taxon>
        <taxon>Cynara</taxon>
    </lineage>
</organism>
<dbReference type="Proteomes" id="UP000243975">
    <property type="component" value="Unassembled WGS sequence"/>
</dbReference>
<sequence length="406" mass="46671">MRNDCQLMGTDICICLHSMEIDFNKEERTETSEEFANFSIREYVAGIRMNDRRKCWPFGSLGDPDSDEVFASYQFPECRFISSQIRPENIDGLDYTTEQTEAPLDWVEAIKRRGFAGWLVQMHEPASVVVNTLCYMIEYLGIEGKTIYDDKVNNARFPQESSVDEGAKIGRTVAADNDEPARRNRPRKKAQKFLLLSDILRDLAGPSGGYHVRCNMTNPDNVNSRFVTETEDESDEITLDAFFRKQKGVEVKIKKKKKSKMVRVEELIIGRDKRSKRGSNDSNEKDSDVGPGKQKNPRLTNGAKKAQKKTEMELLETTKHVGSSPSSFKRERNRDQRLFANAKISNDAEMVCACVQKKIRIRSSKTVTRDRDFYADTRKKFSKEKLEIRKMKAGRVEWNAENRVNL</sequence>
<comment type="caution">
    <text evidence="2">The sequence shown here is derived from an EMBL/GenBank/DDBJ whole genome shotgun (WGS) entry which is preliminary data.</text>
</comment>
<dbReference type="EMBL" id="LEKV01004800">
    <property type="protein sequence ID" value="KVH92942.1"/>
    <property type="molecule type" value="Genomic_DNA"/>
</dbReference>
<reference evidence="2 3" key="1">
    <citation type="journal article" date="2016" name="Sci. Rep.">
        <title>The genome sequence of the outbreeding globe artichoke constructed de novo incorporating a phase-aware low-pass sequencing strategy of F1 progeny.</title>
        <authorList>
            <person name="Scaglione D."/>
            <person name="Reyes-Chin-Wo S."/>
            <person name="Acquadro A."/>
            <person name="Froenicke L."/>
            <person name="Portis E."/>
            <person name="Beitel C."/>
            <person name="Tirone M."/>
            <person name="Mauro R."/>
            <person name="Lo Monaco A."/>
            <person name="Mauromicale G."/>
            <person name="Faccioli P."/>
            <person name="Cattivelli L."/>
            <person name="Rieseberg L."/>
            <person name="Michelmore R."/>
            <person name="Lanteri S."/>
        </authorList>
    </citation>
    <scope>NUCLEOTIDE SEQUENCE [LARGE SCALE GENOMIC DNA]</scope>
    <source>
        <strain evidence="2">2C</strain>
    </source>
</reference>
<accession>A0A103XLG0</accession>
<proteinExistence type="predicted"/>
<feature type="non-terminal residue" evidence="2">
    <location>
        <position position="1"/>
    </location>
</feature>
<name>A0A103XLG0_CYNCS</name>
<protein>
    <submittedName>
        <fullName evidence="2">Uncharacterized protein</fullName>
    </submittedName>
</protein>
<dbReference type="AlphaFoldDB" id="A0A103XLG0"/>
<dbReference type="Gramene" id="KVH92942">
    <property type="protein sequence ID" value="KVH92942"/>
    <property type="gene ID" value="Ccrd_004979"/>
</dbReference>
<evidence type="ECO:0000313" key="3">
    <source>
        <dbReference type="Proteomes" id="UP000243975"/>
    </source>
</evidence>